<keyword evidence="4" id="KW-0788">Thiol protease</keyword>
<gene>
    <name evidence="9" type="ORF">R5R35_008077</name>
</gene>
<dbReference type="Pfam" id="PF01067">
    <property type="entry name" value="Calpain_III"/>
    <property type="match status" value="1"/>
</dbReference>
<evidence type="ECO:0000256" key="2">
    <source>
        <dbReference type="ARBA" id="ARBA00022670"/>
    </source>
</evidence>
<evidence type="ECO:0000256" key="5">
    <source>
        <dbReference type="PIRSR" id="PIRSR622684-1"/>
    </source>
</evidence>
<evidence type="ECO:0000313" key="9">
    <source>
        <dbReference type="EMBL" id="KAK7792937.1"/>
    </source>
</evidence>
<dbReference type="SMART" id="SM00230">
    <property type="entry name" value="CysPc"/>
    <property type="match status" value="1"/>
</dbReference>
<dbReference type="InterPro" id="IPR038765">
    <property type="entry name" value="Papain-like_cys_pep_sf"/>
</dbReference>
<comment type="similarity">
    <text evidence="1">Belongs to the peptidase C2 family.</text>
</comment>
<comment type="caution">
    <text evidence="9">The sequence shown here is derived from an EMBL/GenBank/DDBJ whole genome shotgun (WGS) entry which is preliminary data.</text>
</comment>
<feature type="active site" evidence="5">
    <location>
        <position position="286"/>
    </location>
</feature>
<dbReference type="Gene3D" id="3.90.70.10">
    <property type="entry name" value="Cysteine proteinases"/>
    <property type="match status" value="1"/>
</dbReference>
<evidence type="ECO:0000259" key="8">
    <source>
        <dbReference type="PROSITE" id="PS50203"/>
    </source>
</evidence>
<keyword evidence="10" id="KW-1185">Reference proteome</keyword>
<dbReference type="Proteomes" id="UP001378592">
    <property type="component" value="Unassembled WGS sequence"/>
</dbReference>
<protein>
    <recommendedName>
        <fullName evidence="8">Calpain catalytic domain-containing protein</fullName>
    </recommendedName>
</protein>
<feature type="domain" description="Calpain catalytic" evidence="8">
    <location>
        <begin position="49"/>
        <end position="340"/>
    </location>
</feature>
<feature type="active site" evidence="5">
    <location>
        <position position="255"/>
    </location>
</feature>
<evidence type="ECO:0000256" key="4">
    <source>
        <dbReference type="ARBA" id="ARBA00022807"/>
    </source>
</evidence>
<evidence type="ECO:0000256" key="3">
    <source>
        <dbReference type="ARBA" id="ARBA00022801"/>
    </source>
</evidence>
<dbReference type="SUPFAM" id="SSF54001">
    <property type="entry name" value="Cysteine proteinases"/>
    <property type="match status" value="1"/>
</dbReference>
<feature type="compositionally biased region" description="Basic residues" evidence="7">
    <location>
        <begin position="403"/>
        <end position="412"/>
    </location>
</feature>
<dbReference type="PRINTS" id="PR00704">
    <property type="entry name" value="CALPAIN"/>
</dbReference>
<dbReference type="InterPro" id="IPR022682">
    <property type="entry name" value="Calpain_domain_III"/>
</dbReference>
<evidence type="ECO:0000256" key="6">
    <source>
        <dbReference type="PROSITE-ProRule" id="PRU00239"/>
    </source>
</evidence>
<accession>A0AAN9YX75</accession>
<feature type="region of interest" description="Disordered" evidence="7">
    <location>
        <begin position="396"/>
        <end position="430"/>
    </location>
</feature>
<dbReference type="PANTHER" id="PTHR10183:SF379">
    <property type="entry name" value="CALPAIN-5"/>
    <property type="match status" value="1"/>
</dbReference>
<comment type="caution">
    <text evidence="6">Lacks conserved residue(s) required for the propagation of feature annotation.</text>
</comment>
<keyword evidence="2" id="KW-0645">Protease</keyword>
<reference evidence="9 10" key="1">
    <citation type="submission" date="2024-03" db="EMBL/GenBank/DDBJ databases">
        <title>The genome assembly and annotation of the cricket Gryllus longicercus Weissman &amp; Gray.</title>
        <authorList>
            <person name="Szrajer S."/>
            <person name="Gray D."/>
            <person name="Ylla G."/>
        </authorList>
    </citation>
    <scope>NUCLEOTIDE SEQUENCE [LARGE SCALE GENOMIC DNA]</scope>
    <source>
        <strain evidence="9">DAG 2021-001</strain>
        <tissue evidence="9">Whole body minus gut</tissue>
    </source>
</reference>
<dbReference type="SUPFAM" id="SSF49758">
    <property type="entry name" value="Calpain large subunit, middle domain (domain III)"/>
    <property type="match status" value="1"/>
</dbReference>
<evidence type="ECO:0000313" key="10">
    <source>
        <dbReference type="Proteomes" id="UP001378592"/>
    </source>
</evidence>
<dbReference type="AlphaFoldDB" id="A0AAN9YX75"/>
<organism evidence="9 10">
    <name type="scientific">Gryllus longicercus</name>
    <dbReference type="NCBI Taxonomy" id="2509291"/>
    <lineage>
        <taxon>Eukaryota</taxon>
        <taxon>Metazoa</taxon>
        <taxon>Ecdysozoa</taxon>
        <taxon>Arthropoda</taxon>
        <taxon>Hexapoda</taxon>
        <taxon>Insecta</taxon>
        <taxon>Pterygota</taxon>
        <taxon>Neoptera</taxon>
        <taxon>Polyneoptera</taxon>
        <taxon>Orthoptera</taxon>
        <taxon>Ensifera</taxon>
        <taxon>Gryllidea</taxon>
        <taxon>Grylloidea</taxon>
        <taxon>Gryllidae</taxon>
        <taxon>Gryllinae</taxon>
        <taxon>Gryllus</taxon>
    </lineage>
</organism>
<dbReference type="GO" id="GO:0004198">
    <property type="term" value="F:calcium-dependent cysteine-type endopeptidase activity"/>
    <property type="evidence" value="ECO:0007669"/>
    <property type="project" value="InterPro"/>
</dbReference>
<dbReference type="InterPro" id="IPR036213">
    <property type="entry name" value="Calpain_III_sf"/>
</dbReference>
<evidence type="ECO:0000256" key="7">
    <source>
        <dbReference type="SAM" id="MobiDB-lite"/>
    </source>
</evidence>
<evidence type="ECO:0000256" key="1">
    <source>
        <dbReference type="ARBA" id="ARBA00007623"/>
    </source>
</evidence>
<dbReference type="CDD" id="cd00044">
    <property type="entry name" value="CysPc"/>
    <property type="match status" value="1"/>
</dbReference>
<name>A0AAN9YX75_9ORTH</name>
<dbReference type="PROSITE" id="PS50203">
    <property type="entry name" value="CALPAIN_CAT"/>
    <property type="match status" value="1"/>
</dbReference>
<dbReference type="GO" id="GO:0005737">
    <property type="term" value="C:cytoplasm"/>
    <property type="evidence" value="ECO:0007669"/>
    <property type="project" value="TreeGrafter"/>
</dbReference>
<sequence>MPCFQYPLQQAQHAPAVPEAAAQQAPAQPAEQCGCACSCGKRSQEPPPLFVDDDFPARWHVLHDPSLAAAWLRPHEIRQEPRLFVEDCSRFAVQQGCLSDGWFIAACAAVAERPHLLRQIVPEGQVLFGPGYDGSVRFRLWHLGEWVEVRVDDRLPVDAHGVPVYARCQHKDEFWLPLLEKAFAKFHKNYIFLDEKYEYSLAEGLINLTGYCIESPRLHKWNANAVFDLLMGFSDKDALMLCKTDLPGPGLPGYHAYTVTKVFHHPLDKSKCSECEEELRLVRVRNPWGTSVEWNGAWKDGDERWNKLSKQIKDAMEYKDEEDGEFWMDIKDFIANFSDVCCATERPTEAMNMKMIGQVTGHWSEDDESGGHPDEMEKFAKNPQFLMVALGGISPEEEEKLQKEKKKPKKKTDKCDKKEENGEQEEPFNPLAGMEAVVELLQEHNRKKRTHKYGISFFIFETCAERRLTAEQLLQLTYVAGAAELRYENGVRAAVRLHPGRRYVVIPATEHAGQEGHFLLRVFSRHARVRLSPLPP</sequence>
<dbReference type="PANTHER" id="PTHR10183">
    <property type="entry name" value="CALPAIN"/>
    <property type="match status" value="1"/>
</dbReference>
<dbReference type="Pfam" id="PF00648">
    <property type="entry name" value="Peptidase_C2"/>
    <property type="match status" value="1"/>
</dbReference>
<proteinExistence type="inferred from homology"/>
<dbReference type="GO" id="GO:0006508">
    <property type="term" value="P:proteolysis"/>
    <property type="evidence" value="ECO:0007669"/>
    <property type="project" value="UniProtKB-KW"/>
</dbReference>
<dbReference type="InterPro" id="IPR022684">
    <property type="entry name" value="Calpain_cysteine_protease"/>
</dbReference>
<keyword evidence="3" id="KW-0378">Hydrolase</keyword>
<dbReference type="EMBL" id="JAZDUA010000411">
    <property type="protein sequence ID" value="KAK7792937.1"/>
    <property type="molecule type" value="Genomic_DNA"/>
</dbReference>
<dbReference type="InterPro" id="IPR001300">
    <property type="entry name" value="Peptidase_C2_calpain_cat"/>
</dbReference>
<dbReference type="InterPro" id="IPR022683">
    <property type="entry name" value="Calpain_III"/>
</dbReference>
<dbReference type="SMART" id="SM00720">
    <property type="entry name" value="calpain_III"/>
    <property type="match status" value="1"/>
</dbReference>
<dbReference type="Gene3D" id="2.60.120.380">
    <property type="match status" value="1"/>
</dbReference>